<evidence type="ECO:0000313" key="3">
    <source>
        <dbReference type="Proteomes" id="UP000095287"/>
    </source>
</evidence>
<feature type="compositionally biased region" description="Basic residues" evidence="1">
    <location>
        <begin position="81"/>
        <end position="95"/>
    </location>
</feature>
<dbReference type="WBParaSite" id="L893_g13953.t1">
    <property type="protein sequence ID" value="L893_g13953.t1"/>
    <property type="gene ID" value="L893_g13953"/>
</dbReference>
<reference evidence="4" key="1">
    <citation type="submission" date="2016-11" db="UniProtKB">
        <authorList>
            <consortium name="WormBaseParasite"/>
        </authorList>
    </citation>
    <scope>IDENTIFICATION</scope>
</reference>
<feature type="chain" id="PRO_5009311969" evidence="2">
    <location>
        <begin position="22"/>
        <end position="102"/>
    </location>
</feature>
<proteinExistence type="predicted"/>
<protein>
    <submittedName>
        <fullName evidence="4">Secreted protein</fullName>
    </submittedName>
</protein>
<dbReference type="Proteomes" id="UP000095287">
    <property type="component" value="Unplaced"/>
</dbReference>
<evidence type="ECO:0000256" key="2">
    <source>
        <dbReference type="SAM" id="SignalP"/>
    </source>
</evidence>
<keyword evidence="3" id="KW-1185">Reference proteome</keyword>
<organism evidence="3 4">
    <name type="scientific">Steinernema glaseri</name>
    <dbReference type="NCBI Taxonomy" id="37863"/>
    <lineage>
        <taxon>Eukaryota</taxon>
        <taxon>Metazoa</taxon>
        <taxon>Ecdysozoa</taxon>
        <taxon>Nematoda</taxon>
        <taxon>Chromadorea</taxon>
        <taxon>Rhabditida</taxon>
        <taxon>Tylenchina</taxon>
        <taxon>Panagrolaimomorpha</taxon>
        <taxon>Strongyloidoidea</taxon>
        <taxon>Steinernematidae</taxon>
        <taxon>Steinernema</taxon>
    </lineage>
</organism>
<name>A0A1I7Y9U4_9BILA</name>
<feature type="region of interest" description="Disordered" evidence="1">
    <location>
        <begin position="74"/>
        <end position="102"/>
    </location>
</feature>
<sequence>MRMVYLLVPLFLVQIMPKTSAIAAIHRATRRYGEPGGKFEQKKVVHYDSTQPKVGEFDHHLNFMLDQPLLALVPESESPKKQKKPRHGKITKTRSRMSFIGL</sequence>
<evidence type="ECO:0000256" key="1">
    <source>
        <dbReference type="SAM" id="MobiDB-lite"/>
    </source>
</evidence>
<keyword evidence="2" id="KW-0732">Signal</keyword>
<feature type="signal peptide" evidence="2">
    <location>
        <begin position="1"/>
        <end position="21"/>
    </location>
</feature>
<accession>A0A1I7Y9U4</accession>
<dbReference type="AlphaFoldDB" id="A0A1I7Y9U4"/>
<evidence type="ECO:0000313" key="4">
    <source>
        <dbReference type="WBParaSite" id="L893_g13953.t1"/>
    </source>
</evidence>